<feature type="transmembrane region" description="Helical" evidence="8">
    <location>
        <begin position="224"/>
        <end position="248"/>
    </location>
</feature>
<evidence type="ECO:0000256" key="7">
    <source>
        <dbReference type="ARBA" id="ARBA00023284"/>
    </source>
</evidence>
<proteinExistence type="predicted"/>
<feature type="signal peptide" evidence="9">
    <location>
        <begin position="1"/>
        <end position="25"/>
    </location>
</feature>
<evidence type="ECO:0000259" key="10">
    <source>
        <dbReference type="PROSITE" id="PS51352"/>
    </source>
</evidence>
<feature type="transmembrane region" description="Helical" evidence="8">
    <location>
        <begin position="308"/>
        <end position="328"/>
    </location>
</feature>
<keyword evidence="3 8" id="KW-0812">Transmembrane</keyword>
<feature type="transmembrane region" description="Helical" evidence="8">
    <location>
        <begin position="447"/>
        <end position="462"/>
    </location>
</feature>
<dbReference type="InterPro" id="IPR013766">
    <property type="entry name" value="Thioredoxin_domain"/>
</dbReference>
<comment type="subcellular location">
    <subcellularLocation>
        <location evidence="1">Cell membrane</location>
        <topology evidence="1">Multi-pass membrane protein</topology>
    </subcellularLocation>
</comment>
<reference evidence="11 12" key="1">
    <citation type="submission" date="2024-03" db="EMBL/GenBank/DDBJ databases">
        <title>Phenotype and Genome Characterization of a Sulfate-Reducing Bacterium Pseudodesulfovibrio sp. strain 5S69, isolated from Petroleum Reservoir in Tatarstan (Russia).</title>
        <authorList>
            <person name="Bidzhieva S.K."/>
            <person name="Kadnikov V."/>
            <person name="Tourova T.P."/>
            <person name="Samigullina S.R."/>
            <person name="Sokolova D.S."/>
            <person name="Poltaraus A.B."/>
            <person name="Avtukh A.N."/>
            <person name="Tereshina V.M."/>
            <person name="Mardanov A.V."/>
            <person name="Nazina T.N."/>
        </authorList>
    </citation>
    <scope>NUCLEOTIDE SEQUENCE [LARGE SCALE GENOMIC DNA]</scope>
    <source>
        <strain evidence="11 12">5S69</strain>
    </source>
</reference>
<evidence type="ECO:0000256" key="6">
    <source>
        <dbReference type="ARBA" id="ARBA00023136"/>
    </source>
</evidence>
<keyword evidence="7" id="KW-0676">Redox-active center</keyword>
<evidence type="ECO:0000256" key="9">
    <source>
        <dbReference type="SAM" id="SignalP"/>
    </source>
</evidence>
<feature type="transmembrane region" description="Helical" evidence="8">
    <location>
        <begin position="276"/>
        <end position="302"/>
    </location>
</feature>
<evidence type="ECO:0000256" key="3">
    <source>
        <dbReference type="ARBA" id="ARBA00022692"/>
    </source>
</evidence>
<dbReference type="RefSeq" id="WP_338667037.1">
    <property type="nucleotide sequence ID" value="NZ_CP146609.1"/>
</dbReference>
<dbReference type="Pfam" id="PF11412">
    <property type="entry name" value="DsbD_N"/>
    <property type="match status" value="1"/>
</dbReference>
<evidence type="ECO:0000256" key="2">
    <source>
        <dbReference type="ARBA" id="ARBA00022475"/>
    </source>
</evidence>
<dbReference type="PROSITE" id="PS51352">
    <property type="entry name" value="THIOREDOXIN_2"/>
    <property type="match status" value="1"/>
</dbReference>
<evidence type="ECO:0000256" key="8">
    <source>
        <dbReference type="SAM" id="Phobius"/>
    </source>
</evidence>
<keyword evidence="4" id="KW-0201">Cytochrome c-type biogenesis</keyword>
<feature type="transmembrane region" description="Helical" evidence="8">
    <location>
        <begin position="349"/>
        <end position="374"/>
    </location>
</feature>
<evidence type="ECO:0000313" key="11">
    <source>
        <dbReference type="EMBL" id="WWX21378.1"/>
    </source>
</evidence>
<dbReference type="InterPro" id="IPR036249">
    <property type="entry name" value="Thioredoxin-like_sf"/>
</dbReference>
<gene>
    <name evidence="11" type="ORF">V8V93_13090</name>
</gene>
<keyword evidence="9" id="KW-0732">Signal</keyword>
<dbReference type="Pfam" id="PF02683">
    <property type="entry name" value="DsbD_TM"/>
    <property type="match status" value="1"/>
</dbReference>
<feature type="transmembrane region" description="Helical" evidence="8">
    <location>
        <begin position="423"/>
        <end position="441"/>
    </location>
</feature>
<dbReference type="InterPro" id="IPR017937">
    <property type="entry name" value="Thioredoxin_CS"/>
</dbReference>
<evidence type="ECO:0000313" key="12">
    <source>
        <dbReference type="Proteomes" id="UP001385389"/>
    </source>
</evidence>
<dbReference type="Pfam" id="PF13899">
    <property type="entry name" value="Thioredoxin_7"/>
    <property type="match status" value="1"/>
</dbReference>
<keyword evidence="2" id="KW-1003">Cell membrane</keyword>
<dbReference type="PANTHER" id="PTHR32234:SF0">
    <property type="entry name" value="THIOL:DISULFIDE INTERCHANGE PROTEIN DSBD"/>
    <property type="match status" value="1"/>
</dbReference>
<dbReference type="EMBL" id="CP146609">
    <property type="protein sequence ID" value="WWX21378.1"/>
    <property type="molecule type" value="Genomic_DNA"/>
</dbReference>
<name>A0ABZ2IXY4_9BACT</name>
<evidence type="ECO:0000256" key="1">
    <source>
        <dbReference type="ARBA" id="ARBA00004651"/>
    </source>
</evidence>
<feature type="transmembrane region" description="Helical" evidence="8">
    <location>
        <begin position="380"/>
        <end position="402"/>
    </location>
</feature>
<evidence type="ECO:0000256" key="5">
    <source>
        <dbReference type="ARBA" id="ARBA00022989"/>
    </source>
</evidence>
<dbReference type="InterPro" id="IPR003834">
    <property type="entry name" value="Cyt_c_assmbl_TM_dom"/>
</dbReference>
<feature type="domain" description="Thioredoxin" evidence="10">
    <location>
        <begin position="480"/>
        <end position="610"/>
    </location>
</feature>
<dbReference type="InterPro" id="IPR028250">
    <property type="entry name" value="DsbDN"/>
</dbReference>
<dbReference type="Proteomes" id="UP001385389">
    <property type="component" value="Chromosome"/>
</dbReference>
<dbReference type="PROSITE" id="PS00194">
    <property type="entry name" value="THIOREDOXIN_1"/>
    <property type="match status" value="1"/>
</dbReference>
<dbReference type="SUPFAM" id="SSF52833">
    <property type="entry name" value="Thioredoxin-like"/>
    <property type="match status" value="1"/>
</dbReference>
<dbReference type="PANTHER" id="PTHR32234">
    <property type="entry name" value="THIOL:DISULFIDE INTERCHANGE PROTEIN DSBD"/>
    <property type="match status" value="1"/>
</dbReference>
<protein>
    <submittedName>
        <fullName evidence="11">Cytochrome c biogenesis protein CcdA</fullName>
    </submittedName>
</protein>
<sequence length="610" mass="65725">MPINKLFFALLLSALLLLPARGANALVQPSSLAMKTSVAAFSVDPDAIWPGSPGGALLALTLHIDEDWYTYSNVPGDTGKPTRLTATAADGTALAVFYPKGKEKPDSYDPTLTVHAYLDGTKLFVLVPDGLAAPFPASLSMDLLLCHPTRCVPARVEQSFGKAGLDTAALPPASSQPWWDEFQHMTHGRNQAEIVPEETGTGAAIVDWRFTPTYFQPGLEVGGLLSAILMGLLAGLILNVMPCVLPVVSLKLSSLLGAGTNSDPHARIRAFREHNVFFVLGVLTFFLFLAVVLGATGSAWGALFQNRWLVLAMAAVMGALALSLFGLFHLPVIDLKFGVGNKDPRKQAFFTGMLTTLLATPCSGPFLGGVLGWALIQGPVVIATVFISIGLGMASPYILMIISPGLSRFLPRSGPWIEYVEKGIAFFLLGTAFYLVGIAIGGPSLRILAPLWVVLFGGWLWVRSRTAGQGTQLILRVGMLVLLAATVYWTLPMQAEADPWEHFEPAALNRDLGNENILLDFTADWCPTCKVLEATVLTRENVAAWKARYNVRFIKVDMTVRDPESEALLAALGSRSLPTAAVFRTGGRKTPVVIRDLYTADQLEKLLKSL</sequence>
<evidence type="ECO:0000256" key="4">
    <source>
        <dbReference type="ARBA" id="ARBA00022748"/>
    </source>
</evidence>
<feature type="chain" id="PRO_5047039284" evidence="9">
    <location>
        <begin position="26"/>
        <end position="610"/>
    </location>
</feature>
<organism evidence="11 12">
    <name type="scientific">Pseudodesulfovibrio methanolicus</name>
    <dbReference type="NCBI Taxonomy" id="3126690"/>
    <lineage>
        <taxon>Bacteria</taxon>
        <taxon>Pseudomonadati</taxon>
        <taxon>Thermodesulfobacteriota</taxon>
        <taxon>Desulfovibrionia</taxon>
        <taxon>Desulfovibrionales</taxon>
        <taxon>Desulfovibrionaceae</taxon>
    </lineage>
</organism>
<feature type="transmembrane region" description="Helical" evidence="8">
    <location>
        <begin position="474"/>
        <end position="491"/>
    </location>
</feature>
<keyword evidence="6 8" id="KW-0472">Membrane</keyword>
<dbReference type="Gene3D" id="3.40.30.10">
    <property type="entry name" value="Glutaredoxin"/>
    <property type="match status" value="1"/>
</dbReference>
<keyword evidence="12" id="KW-1185">Reference proteome</keyword>
<keyword evidence="5 8" id="KW-1133">Transmembrane helix</keyword>
<accession>A0ABZ2IXY4</accession>